<keyword evidence="4" id="KW-0175">Coiled coil</keyword>
<dbReference type="Proteomes" id="UP000688137">
    <property type="component" value="Unassembled WGS sequence"/>
</dbReference>
<dbReference type="Pfam" id="PF13948">
    <property type="entry name" value="DUF4215"/>
    <property type="match status" value="3"/>
</dbReference>
<feature type="transmembrane region" description="Helical" evidence="5">
    <location>
        <begin position="1143"/>
        <end position="1166"/>
    </location>
</feature>
<keyword evidence="3" id="KW-1015">Disulfide bond</keyword>
<feature type="transmembrane region" description="Helical" evidence="5">
    <location>
        <begin position="1061"/>
        <end position="1078"/>
    </location>
</feature>
<feature type="transmembrane region" description="Helical" evidence="5">
    <location>
        <begin position="807"/>
        <end position="832"/>
    </location>
</feature>
<evidence type="ECO:0000256" key="3">
    <source>
        <dbReference type="ARBA" id="ARBA00023157"/>
    </source>
</evidence>
<dbReference type="AlphaFoldDB" id="A0A8S1NK61"/>
<comment type="caution">
    <text evidence="7">The sequence shown here is derived from an EMBL/GenBank/DDBJ whole genome shotgun (WGS) entry which is preliminary data.</text>
</comment>
<keyword evidence="5" id="KW-1133">Transmembrane helix</keyword>
<feature type="transmembrane region" description="Helical" evidence="5">
    <location>
        <begin position="1011"/>
        <end position="1032"/>
    </location>
</feature>
<keyword evidence="2" id="KW-0677">Repeat</keyword>
<keyword evidence="5" id="KW-0472">Membrane</keyword>
<proteinExistence type="predicted"/>
<gene>
    <name evidence="7" type="ORF">PPRIM_AZ9-3.1.T0770222</name>
</gene>
<evidence type="ECO:0000256" key="4">
    <source>
        <dbReference type="SAM" id="Coils"/>
    </source>
</evidence>
<dbReference type="InterPro" id="IPR011936">
    <property type="entry name" value="Myxo_disulph_rpt"/>
</dbReference>
<evidence type="ECO:0000256" key="1">
    <source>
        <dbReference type="ARBA" id="ARBA00022729"/>
    </source>
</evidence>
<evidence type="ECO:0000256" key="2">
    <source>
        <dbReference type="ARBA" id="ARBA00022737"/>
    </source>
</evidence>
<feature type="transmembrane region" description="Helical" evidence="5">
    <location>
        <begin position="911"/>
        <end position="930"/>
    </location>
</feature>
<dbReference type="PANTHER" id="PTHR38934:SF6">
    <property type="entry name" value="CHROMOSOME UNDETERMINED SCAFFOLD_176, WHOLE GENOME SHOTGUN SEQUENCE"/>
    <property type="match status" value="1"/>
</dbReference>
<evidence type="ECO:0000313" key="8">
    <source>
        <dbReference type="Proteomes" id="UP000688137"/>
    </source>
</evidence>
<feature type="chain" id="PRO_5035901329" evidence="6">
    <location>
        <begin position="16"/>
        <end position="1206"/>
    </location>
</feature>
<dbReference type="EMBL" id="CAJJDM010000080">
    <property type="protein sequence ID" value="CAD8087034.1"/>
    <property type="molecule type" value="Genomic_DNA"/>
</dbReference>
<organism evidence="7 8">
    <name type="scientific">Paramecium primaurelia</name>
    <dbReference type="NCBI Taxonomy" id="5886"/>
    <lineage>
        <taxon>Eukaryota</taxon>
        <taxon>Sar</taxon>
        <taxon>Alveolata</taxon>
        <taxon>Ciliophora</taxon>
        <taxon>Intramacronucleata</taxon>
        <taxon>Oligohymenophorea</taxon>
        <taxon>Peniculida</taxon>
        <taxon>Parameciidae</taxon>
        <taxon>Paramecium</taxon>
    </lineage>
</organism>
<feature type="signal peptide" evidence="6">
    <location>
        <begin position="1"/>
        <end position="15"/>
    </location>
</feature>
<feature type="coiled-coil region" evidence="4">
    <location>
        <begin position="597"/>
        <end position="624"/>
    </location>
</feature>
<dbReference type="PANTHER" id="PTHR38934">
    <property type="entry name" value="HYPHALLY REGULATED CELL WALL PROTEIN 1"/>
    <property type="match status" value="1"/>
</dbReference>
<sequence length="1206" mass="139775">MKVELFLITFIKIYSQLVVYEENPSSIQNSKIVQNLGWMSNNDTLYIDNTYGVETVKVKTCLKDKAKISKRFTLPLHSQVNIEIVAQFGECVSQLNLQLDDSIQDIPIVSSTRVNSLNFQFIHNNPATFISIWINQNNSTSCSTSNQFEWGVNLIKISVFDCDNKYHYCDNSYIQLPWKIVYQSNDFINQSMSNQNIFYSYSQICLSGLIFPFYSSYQNLSLQMDISSQILHKNGKTKVQFKLVLSRLNFKTISIFLNSDQIKVDIDKYYQYWCCLQYYDIYDQSKYHYIYNIEIDTYVMNSLILNIQIQGNYQVYLSIIDFIIYQLEKNVDELNLSPGCSNVIDGLCYNCIEGWNYQDQIKQCLPICGDKIIQGNEECDDGNLIPNDGCYNCKYSCVKNCFICEFGKCIQCLIGYKLKSQHCQPICGDGLTLDSEQCDDGNNDKFDGCYKCEYSCQIECKLCVNQQCFQCLDGWQLIKNKCQQVCNDNQLAIISIEQCDNVDDIYCNECAQLCQDNCILCLTFNQCQICRHPFQLVNEICTSICGDQIVTNDEQCDDGNDIQFDGCYECQLQCSFGCKSCQNNNICTKCDPQFTKLNNSTMKCEQIENEILTIQEEIIEDSNNQCGNGLFNSLYEDCDDGNISGGDGCSAHCNIEASFICISLEGLLSICTYIETPKFKLQQLSNKNSQQQIIELDFTQKVKQNIEIPFENITIFTVSPPTKYDINIIPLVKCSTEFNQSKYLITIFFKDPVSNPVLKVEIEKSIIINELNQGLTEFKQEINLGQPFVISEATQQTVTKIVAMNDAIIYSMISISGLVLLTGNTIMFLNLLDLLQSLSYLRYLQYQFPYHLKYFLDTYTKISLKPILDFLQIDVFLSTLNGGTLPFQKKVQKQNIQNELNTYFLKNSKSCYLSILISLVSYSMFCLITSSKMVNWIKKLEERLWKNSKYLNICSLIQKNIIRKCLRLKIQYFQQGIFQMYYSILHQLSFSALLQFPDYTFNSAFDTFNSINAITVLLFILLSTIQLLSITATKINDKRKWKYFYTDVIDRFWAKNYKSFQIYRVILYIFIIVAFIDFPELQSILLSMLSIIYLIYLISNKPVRSKCDLIKLILKETFLMIITGSFLIYSLQLTNDQLLLFGWMHIALFSSMLASSLIVDMINHFIKAYEHYQRLKQQKEIKQIQSYFNNRLQQFILHDPEKQQIN</sequence>
<keyword evidence="1 6" id="KW-0732">Signal</keyword>
<evidence type="ECO:0000256" key="6">
    <source>
        <dbReference type="SAM" id="SignalP"/>
    </source>
</evidence>
<feature type="transmembrane region" description="Helical" evidence="5">
    <location>
        <begin position="1084"/>
        <end position="1100"/>
    </location>
</feature>
<feature type="transmembrane region" description="Helical" evidence="5">
    <location>
        <begin position="1112"/>
        <end position="1131"/>
    </location>
</feature>
<reference evidence="7" key="1">
    <citation type="submission" date="2021-01" db="EMBL/GenBank/DDBJ databases">
        <authorList>
            <consortium name="Genoscope - CEA"/>
            <person name="William W."/>
        </authorList>
    </citation>
    <scope>NUCLEOTIDE SEQUENCE</scope>
</reference>
<keyword evidence="5" id="KW-0812">Transmembrane</keyword>
<protein>
    <submittedName>
        <fullName evidence="7">Uncharacterized protein</fullName>
    </submittedName>
</protein>
<keyword evidence="8" id="KW-1185">Reference proteome</keyword>
<evidence type="ECO:0000256" key="5">
    <source>
        <dbReference type="SAM" id="Phobius"/>
    </source>
</evidence>
<evidence type="ECO:0000313" key="7">
    <source>
        <dbReference type="EMBL" id="CAD8087034.1"/>
    </source>
</evidence>
<dbReference type="NCBIfam" id="TIGR02232">
    <property type="entry name" value="myxo_disulf_rpt"/>
    <property type="match status" value="4"/>
</dbReference>
<accession>A0A8S1NK61</accession>
<name>A0A8S1NK61_PARPR</name>